<keyword evidence="4" id="KW-0053">Apoptosis</keyword>
<dbReference type="PANTHER" id="PTHR46605">
    <property type="entry name" value="TUMOR NECROSIS FACTOR RECEPTOR"/>
    <property type="match status" value="1"/>
</dbReference>
<evidence type="ECO:0000256" key="8">
    <source>
        <dbReference type="ARBA" id="ARBA00023136"/>
    </source>
</evidence>
<feature type="compositionally biased region" description="Low complexity" evidence="12">
    <location>
        <begin position="221"/>
        <end position="233"/>
    </location>
</feature>
<dbReference type="PROSITE" id="PS50050">
    <property type="entry name" value="TNFR_NGFR_2"/>
    <property type="match status" value="3"/>
</dbReference>
<evidence type="ECO:0000256" key="12">
    <source>
        <dbReference type="SAM" id="MobiDB-lite"/>
    </source>
</evidence>
<keyword evidence="10" id="KW-0325">Glycoprotein</keyword>
<feature type="disulfide bond" evidence="11">
    <location>
        <begin position="129"/>
        <end position="142"/>
    </location>
</feature>
<dbReference type="GO" id="GO:0007266">
    <property type="term" value="P:Rho protein signal transduction"/>
    <property type="evidence" value="ECO:0007669"/>
    <property type="project" value="TreeGrafter"/>
</dbReference>
<feature type="disulfide bond" evidence="11">
    <location>
        <begin position="86"/>
        <end position="104"/>
    </location>
</feature>
<keyword evidence="8 13" id="KW-0472">Membrane</keyword>
<keyword evidence="9 11" id="KW-1015">Disulfide bond</keyword>
<feature type="disulfide bond" evidence="11">
    <location>
        <begin position="153"/>
        <end position="168"/>
    </location>
</feature>
<dbReference type="Pfam" id="PF18422">
    <property type="entry name" value="TNFR_16_TM"/>
    <property type="match status" value="1"/>
</dbReference>
<evidence type="ECO:0000256" key="10">
    <source>
        <dbReference type="ARBA" id="ARBA00023180"/>
    </source>
</evidence>
<dbReference type="InterPro" id="IPR000488">
    <property type="entry name" value="Death_dom"/>
</dbReference>
<dbReference type="GO" id="GO:0005035">
    <property type="term" value="F:death receptor activity"/>
    <property type="evidence" value="ECO:0007669"/>
    <property type="project" value="TreeGrafter"/>
</dbReference>
<dbReference type="KEGG" id="emc:129337684"/>
<organism evidence="17 18">
    <name type="scientific">Eublepharis macularius</name>
    <name type="common">Leopard gecko</name>
    <name type="synonym">Cyrtodactylus macularius</name>
    <dbReference type="NCBI Taxonomy" id="481883"/>
    <lineage>
        <taxon>Eukaryota</taxon>
        <taxon>Metazoa</taxon>
        <taxon>Chordata</taxon>
        <taxon>Craniata</taxon>
        <taxon>Vertebrata</taxon>
        <taxon>Euteleostomi</taxon>
        <taxon>Lepidosauria</taxon>
        <taxon>Squamata</taxon>
        <taxon>Bifurcata</taxon>
        <taxon>Gekkota</taxon>
        <taxon>Eublepharidae</taxon>
        <taxon>Eublepharinae</taxon>
        <taxon>Eublepharis</taxon>
    </lineage>
</organism>
<dbReference type="PROSITE" id="PS50017">
    <property type="entry name" value="DEATH_DOMAIN"/>
    <property type="match status" value="1"/>
</dbReference>
<dbReference type="Gene3D" id="2.10.50.10">
    <property type="entry name" value="Tumor Necrosis Factor Receptor, subunit A, domain 2"/>
    <property type="match status" value="4"/>
</dbReference>
<protein>
    <submittedName>
        <fullName evidence="18">Tumor necrosis factor receptor superfamily member 16-like</fullName>
    </submittedName>
</protein>
<evidence type="ECO:0000259" key="15">
    <source>
        <dbReference type="PROSITE" id="PS50017"/>
    </source>
</evidence>
<feature type="repeat" description="TNFR-Cys" evidence="11">
    <location>
        <begin position="63"/>
        <end position="104"/>
    </location>
</feature>
<feature type="domain" description="TNFR-Cys" evidence="16">
    <location>
        <begin position="107"/>
        <end position="150"/>
    </location>
</feature>
<evidence type="ECO:0000256" key="4">
    <source>
        <dbReference type="ARBA" id="ARBA00022703"/>
    </source>
</evidence>
<dbReference type="Gene3D" id="6.10.250.1780">
    <property type="match status" value="1"/>
</dbReference>
<dbReference type="AlphaFoldDB" id="A0AA97L9P7"/>
<gene>
    <name evidence="18" type="primary">LOC129337684</name>
</gene>
<dbReference type="InterPro" id="IPR041448">
    <property type="entry name" value="TNFR16_TM"/>
</dbReference>
<evidence type="ECO:0000256" key="2">
    <source>
        <dbReference type="ARBA" id="ARBA00022475"/>
    </source>
</evidence>
<feature type="domain" description="TNFR-Cys" evidence="16">
    <location>
        <begin position="152"/>
        <end position="193"/>
    </location>
</feature>
<dbReference type="Pfam" id="PF00531">
    <property type="entry name" value="Death"/>
    <property type="match status" value="1"/>
</dbReference>
<evidence type="ECO:0000313" key="17">
    <source>
        <dbReference type="Proteomes" id="UP001190640"/>
    </source>
</evidence>
<dbReference type="GO" id="GO:0005886">
    <property type="term" value="C:plasma membrane"/>
    <property type="evidence" value="ECO:0007669"/>
    <property type="project" value="UniProtKB-SubCell"/>
</dbReference>
<dbReference type="GeneID" id="129337684"/>
<feature type="signal peptide" evidence="14">
    <location>
        <begin position="1"/>
        <end position="25"/>
    </location>
</feature>
<dbReference type="InterPro" id="IPR001368">
    <property type="entry name" value="TNFR/NGFR_Cys_rich_reg"/>
</dbReference>
<evidence type="ECO:0000256" key="6">
    <source>
        <dbReference type="ARBA" id="ARBA00022737"/>
    </source>
</evidence>
<evidence type="ECO:0000256" key="11">
    <source>
        <dbReference type="PROSITE-ProRule" id="PRU00206"/>
    </source>
</evidence>
<accession>A0AA97L9P7</accession>
<feature type="region of interest" description="Disordered" evidence="12">
    <location>
        <begin position="204"/>
        <end position="236"/>
    </location>
</feature>
<feature type="disulfide bond" evidence="11">
    <location>
        <begin position="132"/>
        <end position="150"/>
    </location>
</feature>
<dbReference type="CDD" id="cd08311">
    <property type="entry name" value="Death_p75NR"/>
    <property type="match status" value="1"/>
</dbReference>
<dbReference type="PROSITE" id="PS00652">
    <property type="entry name" value="TNFR_NGFR_1"/>
    <property type="match status" value="2"/>
</dbReference>
<feature type="compositionally biased region" description="Basic and acidic residues" evidence="12">
    <location>
        <begin position="204"/>
        <end position="214"/>
    </location>
</feature>
<name>A0AA97L9P7_EUBMA</name>
<feature type="domain" description="Death" evidence="15">
    <location>
        <begin position="347"/>
        <end position="412"/>
    </location>
</feature>
<dbReference type="InterPro" id="IPR034046">
    <property type="entry name" value="TNFRSF16_N"/>
</dbReference>
<keyword evidence="3 13" id="KW-0812">Transmembrane</keyword>
<comment type="subcellular location">
    <subcellularLocation>
        <location evidence="1">Cell membrane</location>
        <topology evidence="1">Single-pass membrane protein</topology>
    </subcellularLocation>
</comment>
<dbReference type="CDD" id="cd13416">
    <property type="entry name" value="TNFRSF16"/>
    <property type="match status" value="1"/>
</dbReference>
<dbReference type="GO" id="GO:0009986">
    <property type="term" value="C:cell surface"/>
    <property type="evidence" value="ECO:0007669"/>
    <property type="project" value="TreeGrafter"/>
</dbReference>
<dbReference type="InterPro" id="IPR052302">
    <property type="entry name" value="Neurotrophin_rcpt-DD"/>
</dbReference>
<evidence type="ECO:0000259" key="16">
    <source>
        <dbReference type="PROSITE" id="PS50050"/>
    </source>
</evidence>
<sequence>MKLAAAPCPGRLLALLQLLAAKVLAHQGCENGHVTSAGDCCDLCPPGYGVAVPCWNTNTKCEPCKENMTFSSVASATETCQPCSMCPSHVPMVEACTLTHDTVCAINCPRGHYLHAGNASHGAEHCRPCQVCPKGYGAIKPCGPSTNTVCRKCPDGYYSEEKSFLEPCLRCRLECGKSEVMIQNCTPDSDTVCMDKELQILKRTEGDSRKEFPKRSSLLDSEGSPSPNSSSSEFVPPLAEDQSKNIIPVYCSILAAVVVGLLAYVAFKCWSTCKQKQQLAKARAGELATSPEGEKLHSDSGVFLDTHSLQEHHPLNKAHKAEPRLYANLPPHKQEEVEQLLETPHHGKDWRCLANHLGYEEETIATFGRGEAPAHTLLSDWSAKEGATTEALCTALAAIEREDVVENLNSPAEVSSVV</sequence>
<dbReference type="Proteomes" id="UP001190640">
    <property type="component" value="Chromosome 11"/>
</dbReference>
<proteinExistence type="predicted"/>
<dbReference type="Pfam" id="PF00020">
    <property type="entry name" value="TNFR_c6"/>
    <property type="match status" value="3"/>
</dbReference>
<dbReference type="GO" id="GO:0015026">
    <property type="term" value="F:coreceptor activity"/>
    <property type="evidence" value="ECO:0007669"/>
    <property type="project" value="TreeGrafter"/>
</dbReference>
<keyword evidence="6" id="KW-0677">Repeat</keyword>
<feature type="transmembrane region" description="Helical" evidence="13">
    <location>
        <begin position="247"/>
        <end position="267"/>
    </location>
</feature>
<evidence type="ECO:0000256" key="3">
    <source>
        <dbReference type="ARBA" id="ARBA00022692"/>
    </source>
</evidence>
<dbReference type="PANTHER" id="PTHR46605:SF1">
    <property type="entry name" value="DEATH DOMAIN-CONTAINING MEMBRANE PROTEIN NRADD"/>
    <property type="match status" value="1"/>
</dbReference>
<feature type="repeat" description="TNFR-Cys" evidence="11">
    <location>
        <begin position="107"/>
        <end position="150"/>
    </location>
</feature>
<keyword evidence="7 13" id="KW-1133">Transmembrane helix</keyword>
<feature type="disulfide bond" evidence="11">
    <location>
        <begin position="83"/>
        <end position="96"/>
    </location>
</feature>
<feature type="repeat" description="TNFR-Cys" evidence="11">
    <location>
        <begin position="152"/>
        <end position="193"/>
    </location>
</feature>
<dbReference type="GO" id="GO:0048406">
    <property type="term" value="F:nerve growth factor binding"/>
    <property type="evidence" value="ECO:0007669"/>
    <property type="project" value="TreeGrafter"/>
</dbReference>
<keyword evidence="17" id="KW-1185">Reference proteome</keyword>
<dbReference type="SMART" id="SM00005">
    <property type="entry name" value="DEATH"/>
    <property type="match status" value="1"/>
</dbReference>
<evidence type="ECO:0000256" key="9">
    <source>
        <dbReference type="ARBA" id="ARBA00023157"/>
    </source>
</evidence>
<evidence type="ECO:0000313" key="18">
    <source>
        <dbReference type="RefSeq" id="XP_054847563.1"/>
    </source>
</evidence>
<evidence type="ECO:0000256" key="7">
    <source>
        <dbReference type="ARBA" id="ARBA00022989"/>
    </source>
</evidence>
<feature type="disulfide bond" evidence="11">
    <location>
        <begin position="175"/>
        <end position="193"/>
    </location>
</feature>
<evidence type="ECO:0000256" key="5">
    <source>
        <dbReference type="ARBA" id="ARBA00022729"/>
    </source>
</evidence>
<dbReference type="RefSeq" id="XP_054847563.1">
    <property type="nucleotide sequence ID" value="XM_054991588.1"/>
</dbReference>
<feature type="domain" description="TNFR-Cys" evidence="16">
    <location>
        <begin position="63"/>
        <end position="104"/>
    </location>
</feature>
<keyword evidence="5 14" id="KW-0732">Signal</keyword>
<feature type="chain" id="PRO_5041738900" evidence="14">
    <location>
        <begin position="26"/>
        <end position="418"/>
    </location>
</feature>
<evidence type="ECO:0000256" key="1">
    <source>
        <dbReference type="ARBA" id="ARBA00004162"/>
    </source>
</evidence>
<dbReference type="SUPFAM" id="SSF47986">
    <property type="entry name" value="DEATH domain"/>
    <property type="match status" value="1"/>
</dbReference>
<dbReference type="GO" id="GO:0006915">
    <property type="term" value="P:apoptotic process"/>
    <property type="evidence" value="ECO:0007669"/>
    <property type="project" value="UniProtKB-KW"/>
</dbReference>
<dbReference type="SUPFAM" id="SSF57586">
    <property type="entry name" value="TNF receptor-like"/>
    <property type="match status" value="2"/>
</dbReference>
<evidence type="ECO:0000256" key="13">
    <source>
        <dbReference type="SAM" id="Phobius"/>
    </source>
</evidence>
<evidence type="ECO:0000256" key="14">
    <source>
        <dbReference type="SAM" id="SignalP"/>
    </source>
</evidence>
<reference evidence="18" key="1">
    <citation type="submission" date="2025-08" db="UniProtKB">
        <authorList>
            <consortium name="RefSeq"/>
        </authorList>
    </citation>
    <scope>IDENTIFICATION</scope>
    <source>
        <tissue evidence="18">Blood</tissue>
    </source>
</reference>
<dbReference type="InterPro" id="IPR011029">
    <property type="entry name" value="DEATH-like_dom_sf"/>
</dbReference>
<keyword evidence="2" id="KW-1003">Cell membrane</keyword>
<comment type="caution">
    <text evidence="11">Lacks conserved residue(s) required for the propagation of feature annotation.</text>
</comment>
<dbReference type="Gene3D" id="1.10.533.10">
    <property type="entry name" value="Death Domain, Fas"/>
    <property type="match status" value="1"/>
</dbReference>
<dbReference type="SMART" id="SM00208">
    <property type="entry name" value="TNFR"/>
    <property type="match status" value="4"/>
</dbReference>